<evidence type="ECO:0000313" key="2">
    <source>
        <dbReference type="EMBL" id="RSU05003.1"/>
    </source>
</evidence>
<dbReference type="PANTHER" id="PTHR38440">
    <property type="entry name" value="UPF0398 PROTEIN YPSA"/>
    <property type="match status" value="1"/>
</dbReference>
<comment type="caution">
    <text evidence="2">The sequence shown here is derived from an EMBL/GenBank/DDBJ whole genome shotgun (WGS) entry which is preliminary data.</text>
</comment>
<dbReference type="InterPro" id="IPR010697">
    <property type="entry name" value="YspA"/>
</dbReference>
<dbReference type="Gene3D" id="3.40.50.450">
    <property type="match status" value="1"/>
</dbReference>
<dbReference type="RefSeq" id="WP_126830829.1">
    <property type="nucleotide sequence ID" value="NZ_CBCRYB010000007.1"/>
</dbReference>
<dbReference type="Pfam" id="PF06908">
    <property type="entry name" value="YpsA"/>
    <property type="match status" value="1"/>
</dbReference>
<reference evidence="2 3" key="1">
    <citation type="submission" date="2017-05" db="EMBL/GenBank/DDBJ databases">
        <title>Vagococcus spp. assemblies.</title>
        <authorList>
            <person name="Gulvik C.A."/>
        </authorList>
    </citation>
    <scope>NUCLEOTIDE SEQUENCE [LARGE SCALE GENOMIC DNA]</scope>
    <source>
        <strain evidence="2 3">CCUG 41755</strain>
    </source>
</reference>
<dbReference type="SUPFAM" id="SSF102405">
    <property type="entry name" value="MCP/YpsA-like"/>
    <property type="match status" value="1"/>
</dbReference>
<dbReference type="AlphaFoldDB" id="A0A430ACR5"/>
<dbReference type="NCBIfam" id="NF010181">
    <property type="entry name" value="PRK13660.1"/>
    <property type="match status" value="1"/>
</dbReference>
<evidence type="ECO:0000313" key="3">
    <source>
        <dbReference type="Proteomes" id="UP000287101"/>
    </source>
</evidence>
<dbReference type="EMBL" id="NGJY01000001">
    <property type="protein sequence ID" value="RSU05003.1"/>
    <property type="molecule type" value="Genomic_DNA"/>
</dbReference>
<proteinExistence type="inferred from homology"/>
<name>A0A430ACR5_9ENTE</name>
<dbReference type="HAMAP" id="MF_01575">
    <property type="entry name" value="UPF0398"/>
    <property type="match status" value="1"/>
</dbReference>
<dbReference type="OrthoDB" id="2301957at2"/>
<comment type="similarity">
    <text evidence="1">Belongs to the UPF0398 family.</text>
</comment>
<gene>
    <name evidence="2" type="ORF">CBF31_03005</name>
</gene>
<accession>A0A430ACR5</accession>
<dbReference type="PANTHER" id="PTHR38440:SF1">
    <property type="entry name" value="UPF0398 PROTEIN SPR0331"/>
    <property type="match status" value="1"/>
</dbReference>
<protein>
    <recommendedName>
        <fullName evidence="1">UPF0398 protein CBF31_03005</fullName>
    </recommendedName>
</protein>
<dbReference type="Proteomes" id="UP000287101">
    <property type="component" value="Unassembled WGS sequence"/>
</dbReference>
<dbReference type="PIRSF" id="PIRSF021290">
    <property type="entry name" value="DUF1273"/>
    <property type="match status" value="1"/>
</dbReference>
<evidence type="ECO:0000256" key="1">
    <source>
        <dbReference type="HAMAP-Rule" id="MF_01575"/>
    </source>
</evidence>
<sequence length="178" mass="20973">MKRVYISGYRSYELGVFKEDDPKIKIIKNVIKKNIVQLIEEGLEWIMLGGNLGVEMWACDVCIELKEDYPELSLAAIFPFEGFGEQWNEKNQTQLMKLKTHADFCEATSHKPYETPQQLRNHTQFLLSHTDGALLIYDEEYPGKTSYLHKDIKKLQEQGNYELWQVTMDDLQNYQEHY</sequence>
<organism evidence="2 3">
    <name type="scientific">Vagococcus fessus</name>
    <dbReference type="NCBI Taxonomy" id="120370"/>
    <lineage>
        <taxon>Bacteria</taxon>
        <taxon>Bacillati</taxon>
        <taxon>Bacillota</taxon>
        <taxon>Bacilli</taxon>
        <taxon>Lactobacillales</taxon>
        <taxon>Enterococcaceae</taxon>
        <taxon>Vagococcus</taxon>
    </lineage>
</organism>
<keyword evidence="3" id="KW-1185">Reference proteome</keyword>